<evidence type="ECO:0000256" key="7">
    <source>
        <dbReference type="ARBA" id="ARBA00023077"/>
    </source>
</evidence>
<dbReference type="Proteomes" id="UP000265431">
    <property type="component" value="Unassembled WGS sequence"/>
</dbReference>
<feature type="signal peptide" evidence="13">
    <location>
        <begin position="1"/>
        <end position="29"/>
    </location>
</feature>
<dbReference type="AlphaFoldDB" id="A0A399R929"/>
<evidence type="ECO:0000256" key="13">
    <source>
        <dbReference type="SAM" id="SignalP"/>
    </source>
</evidence>
<protein>
    <submittedName>
        <fullName evidence="16">TonB-dependent hemoglobin/transferrin/lactoferrin family receptor</fullName>
    </submittedName>
</protein>
<evidence type="ECO:0000256" key="1">
    <source>
        <dbReference type="ARBA" id="ARBA00004571"/>
    </source>
</evidence>
<dbReference type="PANTHER" id="PTHR30069:SF41">
    <property type="entry name" value="HEME_HEMOPEXIN UTILIZATION PROTEIN C"/>
    <property type="match status" value="1"/>
</dbReference>
<dbReference type="OrthoDB" id="9796221at2"/>
<keyword evidence="6 13" id="KW-0732">Signal</keyword>
<evidence type="ECO:0000259" key="14">
    <source>
        <dbReference type="Pfam" id="PF00593"/>
    </source>
</evidence>
<keyword evidence="7 11" id="KW-0798">TonB box</keyword>
<dbReference type="GO" id="GO:0009279">
    <property type="term" value="C:cell outer membrane"/>
    <property type="evidence" value="ECO:0007669"/>
    <property type="project" value="UniProtKB-SubCell"/>
</dbReference>
<reference evidence="16 17" key="1">
    <citation type="submission" date="2018-08" db="EMBL/GenBank/DDBJ databases">
        <title>Henriciella mobilis sp. nov., isolated from seawater.</title>
        <authorList>
            <person name="Cheng H."/>
            <person name="Wu Y.-H."/>
            <person name="Xu X.-W."/>
            <person name="Guo L.-L."/>
        </authorList>
    </citation>
    <scope>NUCLEOTIDE SEQUENCE [LARGE SCALE GENOMIC DNA]</scope>
    <source>
        <strain evidence="16 17">CCUG66934</strain>
    </source>
</reference>
<proteinExistence type="inferred from homology"/>
<dbReference type="InterPro" id="IPR036942">
    <property type="entry name" value="Beta-barrel_TonB_sf"/>
</dbReference>
<dbReference type="InterPro" id="IPR010949">
    <property type="entry name" value="TonB_Hb/transfer/lactofer_rcpt"/>
</dbReference>
<feature type="domain" description="TonB-dependent receptor plug" evidence="15">
    <location>
        <begin position="55"/>
        <end position="159"/>
    </location>
</feature>
<dbReference type="Pfam" id="PF07715">
    <property type="entry name" value="Plug"/>
    <property type="match status" value="1"/>
</dbReference>
<evidence type="ECO:0000256" key="5">
    <source>
        <dbReference type="ARBA" id="ARBA00022692"/>
    </source>
</evidence>
<dbReference type="GO" id="GO:0044718">
    <property type="term" value="P:siderophore transmembrane transport"/>
    <property type="evidence" value="ECO:0007669"/>
    <property type="project" value="TreeGrafter"/>
</dbReference>
<feature type="chain" id="PRO_5017231780" evidence="13">
    <location>
        <begin position="30"/>
        <end position="722"/>
    </location>
</feature>
<dbReference type="Gene3D" id="2.40.170.20">
    <property type="entry name" value="TonB-dependent receptor, beta-barrel domain"/>
    <property type="match status" value="1"/>
</dbReference>
<evidence type="ECO:0000256" key="3">
    <source>
        <dbReference type="ARBA" id="ARBA00022448"/>
    </source>
</evidence>
<organism evidence="16 17">
    <name type="scientific">Henriciella barbarensis</name>
    <dbReference type="NCBI Taxonomy" id="86342"/>
    <lineage>
        <taxon>Bacteria</taxon>
        <taxon>Pseudomonadati</taxon>
        <taxon>Pseudomonadota</taxon>
        <taxon>Alphaproteobacteria</taxon>
        <taxon>Hyphomonadales</taxon>
        <taxon>Hyphomonadaceae</taxon>
        <taxon>Henriciella</taxon>
    </lineage>
</organism>
<evidence type="ECO:0000256" key="11">
    <source>
        <dbReference type="PROSITE-ProRule" id="PRU10143"/>
    </source>
</evidence>
<dbReference type="PANTHER" id="PTHR30069">
    <property type="entry name" value="TONB-DEPENDENT OUTER MEMBRANE RECEPTOR"/>
    <property type="match status" value="1"/>
</dbReference>
<feature type="domain" description="TonB-dependent receptor-like beta-barrel" evidence="14">
    <location>
        <begin position="242"/>
        <end position="693"/>
    </location>
</feature>
<evidence type="ECO:0000313" key="17">
    <source>
        <dbReference type="Proteomes" id="UP000265431"/>
    </source>
</evidence>
<sequence length="722" mass="78075">MTTQMHSRLRTGLLLGTALVLTAPAYSQAAAPEIEQEERREETVTVYGTSNPIPVFDYPGQVSVITRDDLDTLAPSAVSDALRDVPGLDFAGGPRRTGELPSIRGLSGQNVLVLIDGARQSFTSAHDGRFFLDPELIGTAEVVKGPASALYGSGAVGGVLAFESVDAADFLEDDQTMGARIRLGYQSVNEETLATLSGFTRQGKFDGVASIGLRQSGDIELGSGASLPSDDDIQSALLKGSYALTDAISLEASWQRFDNTAIEPNNGQGLAGIGSTALDRDVEKDIVTDTYRAAITFNPASNDWIDTTLTAYQTDSKVDEFDQTVPRTISRDIETTGFSVRNASRFTLGQSENTITIGADRYEDEQVGTDDQTVTGTRNGVPDGMSEFTGVFAQLESVIATQFGELLIVPGVRFDEFESSSSVSVGQKNSDDAVSPRFAASFEPAGAAWFRAFGSYSEGFRAPSVNELYLDGVHFSVPHPILFNPARGSFVFVNNNFIPNPDLVPEKTETVEFGAGIDFRDVWTSRDRLQGKLSYFGTDAQDLINLSVDFAYDPTCFAPPGFQPCTAGTTNSANVDSAQLEGWEGELRYDSERFFSQATLSIIEGTDNSDGSDLGSLTADRLALNFGVKMPEWNSRIGSRIQIADDFERREADGASGFTIAEQRDGYVVVDLYASWSPSFAENVRLDVGIDNIFEHDYDRVFEGVSEPGRNFKAALSWQFGT</sequence>
<evidence type="ECO:0000256" key="9">
    <source>
        <dbReference type="ARBA" id="ARBA00023237"/>
    </source>
</evidence>
<keyword evidence="3 10" id="KW-0813">Transport</keyword>
<dbReference type="InterPro" id="IPR012910">
    <property type="entry name" value="Plug_dom"/>
</dbReference>
<dbReference type="EMBL" id="QWGB01000004">
    <property type="protein sequence ID" value="RIJ26019.1"/>
    <property type="molecule type" value="Genomic_DNA"/>
</dbReference>
<dbReference type="InterPro" id="IPR039426">
    <property type="entry name" value="TonB-dep_rcpt-like"/>
</dbReference>
<evidence type="ECO:0000259" key="15">
    <source>
        <dbReference type="Pfam" id="PF07715"/>
    </source>
</evidence>
<comment type="similarity">
    <text evidence="2 10 12">Belongs to the TonB-dependent receptor family.</text>
</comment>
<keyword evidence="5 10" id="KW-0812">Transmembrane</keyword>
<evidence type="ECO:0000256" key="12">
    <source>
        <dbReference type="RuleBase" id="RU003357"/>
    </source>
</evidence>
<keyword evidence="4 10" id="KW-1134">Transmembrane beta strand</keyword>
<feature type="short sequence motif" description="TonB box" evidence="11">
    <location>
        <begin position="43"/>
        <end position="49"/>
    </location>
</feature>
<keyword evidence="9 10" id="KW-0998">Cell outer membrane</keyword>
<dbReference type="Pfam" id="PF00593">
    <property type="entry name" value="TonB_dep_Rec_b-barrel"/>
    <property type="match status" value="1"/>
</dbReference>
<dbReference type="InterPro" id="IPR000531">
    <property type="entry name" value="Beta-barrel_TonB"/>
</dbReference>
<accession>A0A399R929</accession>
<dbReference type="InterPro" id="IPR037066">
    <property type="entry name" value="Plug_dom_sf"/>
</dbReference>
<evidence type="ECO:0000256" key="8">
    <source>
        <dbReference type="ARBA" id="ARBA00023136"/>
    </source>
</evidence>
<gene>
    <name evidence="16" type="ORF">D1224_02575</name>
</gene>
<dbReference type="RefSeq" id="WP_119378368.1">
    <property type="nucleotide sequence ID" value="NZ_QWGB01000004.1"/>
</dbReference>
<dbReference type="NCBIfam" id="TIGR01786">
    <property type="entry name" value="TonB-hemlactrns"/>
    <property type="match status" value="1"/>
</dbReference>
<keyword evidence="8 10" id="KW-0472">Membrane</keyword>
<dbReference type="InterPro" id="IPR011276">
    <property type="entry name" value="TonB_haem/Hb_rcpt"/>
</dbReference>
<evidence type="ECO:0000256" key="10">
    <source>
        <dbReference type="PROSITE-ProRule" id="PRU01360"/>
    </source>
</evidence>
<evidence type="ECO:0000313" key="16">
    <source>
        <dbReference type="EMBL" id="RIJ26019.1"/>
    </source>
</evidence>
<comment type="caution">
    <text evidence="16">The sequence shown here is derived from an EMBL/GenBank/DDBJ whole genome shotgun (WGS) entry which is preliminary data.</text>
</comment>
<dbReference type="CDD" id="cd01347">
    <property type="entry name" value="ligand_gated_channel"/>
    <property type="match status" value="1"/>
</dbReference>
<keyword evidence="16" id="KW-0675">Receptor</keyword>
<evidence type="ECO:0000256" key="4">
    <source>
        <dbReference type="ARBA" id="ARBA00022452"/>
    </source>
</evidence>
<dbReference type="GO" id="GO:0015344">
    <property type="term" value="F:siderophore uptake transmembrane transporter activity"/>
    <property type="evidence" value="ECO:0007669"/>
    <property type="project" value="TreeGrafter"/>
</dbReference>
<keyword evidence="17" id="KW-1185">Reference proteome</keyword>
<dbReference type="Gene3D" id="2.170.130.10">
    <property type="entry name" value="TonB-dependent receptor, plug domain"/>
    <property type="match status" value="1"/>
</dbReference>
<name>A0A399R929_9PROT</name>
<evidence type="ECO:0000256" key="6">
    <source>
        <dbReference type="ARBA" id="ARBA00022729"/>
    </source>
</evidence>
<dbReference type="InterPro" id="IPR010916">
    <property type="entry name" value="TonB_box_CS"/>
</dbReference>
<evidence type="ECO:0000256" key="2">
    <source>
        <dbReference type="ARBA" id="ARBA00009810"/>
    </source>
</evidence>
<dbReference type="SUPFAM" id="SSF56935">
    <property type="entry name" value="Porins"/>
    <property type="match status" value="1"/>
</dbReference>
<dbReference type="PROSITE" id="PS52016">
    <property type="entry name" value="TONB_DEPENDENT_REC_3"/>
    <property type="match status" value="1"/>
</dbReference>
<dbReference type="NCBIfam" id="TIGR01785">
    <property type="entry name" value="TonB-hemin"/>
    <property type="match status" value="1"/>
</dbReference>
<comment type="subcellular location">
    <subcellularLocation>
        <location evidence="1 10">Cell outer membrane</location>
        <topology evidence="1 10">Multi-pass membrane protein</topology>
    </subcellularLocation>
</comment>
<dbReference type="GO" id="GO:0015232">
    <property type="term" value="F:heme transmembrane transporter activity"/>
    <property type="evidence" value="ECO:0007669"/>
    <property type="project" value="InterPro"/>
</dbReference>
<dbReference type="PROSITE" id="PS00430">
    <property type="entry name" value="TONB_DEPENDENT_REC_1"/>
    <property type="match status" value="1"/>
</dbReference>